<comment type="caution">
    <text evidence="12">The sequence shown here is derived from an EMBL/GenBank/DDBJ whole genome shotgun (WGS) entry which is preliminary data.</text>
</comment>
<evidence type="ECO:0000256" key="6">
    <source>
        <dbReference type="ARBA" id="ARBA00022843"/>
    </source>
</evidence>
<proteinExistence type="predicted"/>
<feature type="compositionally biased region" description="Basic and acidic residues" evidence="10">
    <location>
        <begin position="1"/>
        <end position="14"/>
    </location>
</feature>
<evidence type="ECO:0000313" key="12">
    <source>
        <dbReference type="EMBL" id="TFY66270.1"/>
    </source>
</evidence>
<dbReference type="GO" id="GO:0006355">
    <property type="term" value="P:regulation of DNA-templated transcription"/>
    <property type="evidence" value="ECO:0007669"/>
    <property type="project" value="InterPro"/>
</dbReference>
<dbReference type="Proteomes" id="UP000298327">
    <property type="component" value="Unassembled WGS sequence"/>
</dbReference>
<gene>
    <name evidence="12" type="ORF">EVG20_g4823</name>
</gene>
<dbReference type="GO" id="GO:0005634">
    <property type="term" value="C:nucleus"/>
    <property type="evidence" value="ECO:0007669"/>
    <property type="project" value="UniProtKB-SubCell"/>
</dbReference>
<protein>
    <recommendedName>
        <fullName evidence="11">Zinc-finger domain-containing protein</fullName>
    </recommendedName>
</protein>
<feature type="region of interest" description="Disordered" evidence="10">
    <location>
        <begin position="1"/>
        <end position="113"/>
    </location>
</feature>
<keyword evidence="5" id="KW-0597">Phosphoprotein</keyword>
<evidence type="ECO:0000256" key="1">
    <source>
        <dbReference type="ARBA" id="ARBA00004123"/>
    </source>
</evidence>
<evidence type="ECO:0000256" key="4">
    <source>
        <dbReference type="ARBA" id="ARBA00022499"/>
    </source>
</evidence>
<evidence type="ECO:0000256" key="2">
    <source>
        <dbReference type="ARBA" id="ARBA00004496"/>
    </source>
</evidence>
<feature type="region of interest" description="Disordered" evidence="10">
    <location>
        <begin position="636"/>
        <end position="680"/>
    </location>
</feature>
<feature type="compositionally biased region" description="Acidic residues" evidence="10">
    <location>
        <begin position="760"/>
        <end position="769"/>
    </location>
</feature>
<dbReference type="AlphaFoldDB" id="A0A4Y9YWZ1"/>
<evidence type="ECO:0000256" key="7">
    <source>
        <dbReference type="ARBA" id="ARBA00023015"/>
    </source>
</evidence>
<keyword evidence="7" id="KW-0805">Transcription regulation</keyword>
<dbReference type="EMBL" id="SEOQ01000262">
    <property type="protein sequence ID" value="TFY66270.1"/>
    <property type="molecule type" value="Genomic_DNA"/>
</dbReference>
<feature type="compositionally biased region" description="Basic and acidic residues" evidence="10">
    <location>
        <begin position="46"/>
        <end position="62"/>
    </location>
</feature>
<dbReference type="STRING" id="205917.A0A4Y9YWZ1"/>
<keyword evidence="9" id="KW-0539">Nucleus</keyword>
<evidence type="ECO:0000256" key="5">
    <source>
        <dbReference type="ARBA" id="ARBA00022553"/>
    </source>
</evidence>
<evidence type="ECO:0000259" key="11">
    <source>
        <dbReference type="Pfam" id="PF10497"/>
    </source>
</evidence>
<dbReference type="InterPro" id="IPR018866">
    <property type="entry name" value="Znf-4CXXC_R1"/>
</dbReference>
<reference evidence="12 13" key="1">
    <citation type="submission" date="2019-02" db="EMBL/GenBank/DDBJ databases">
        <title>Genome sequencing of the rare red list fungi Dentipellis fragilis.</title>
        <authorList>
            <person name="Buettner E."/>
            <person name="Kellner H."/>
        </authorList>
    </citation>
    <scope>NUCLEOTIDE SEQUENCE [LARGE SCALE GENOMIC DNA]</scope>
    <source>
        <strain evidence="12 13">DSM 105465</strain>
    </source>
</reference>
<sequence>MSTREHNSSSKPDRAISTVRRFSQVYVEIPPSPYHRSNYAPKSSRRTSEQHVHTDEERKENDPLLIDSDESMASTSSHAKPRVKRKRSERDLGSASGNDTKMKKQKLSAESNAKQNATAEVLANANEEYPHGFFYCHQCSKKRGALDGLQCTVKQGKSNNSRCKARYCKTCLKNRYGEDMDAIRERGENLPPKDTAEHVRDLGYSFKCPRCNEDCNCRGCRKAKGLEPTGNLTIQAKRTGVDSVATMLTSNAKLTGILPGKGKQIEDLPKKPKEPKPPKTKKAAASTSVSGKPMEKVKRAYIRKPKPLPQPLWSRVPVPASFSLENALARIGIREFVLRFSSVMDVSRACLEELEEIGGVSTRRLHGGDEDEGDDIGVCLGWISEPALKSMLLGLLGLVVESTALGKDGQKAVKVAIRDLRSAGANLNRMWAALASLQSSLESIDLSWLDSSFLSLPDPLPPPASAHIVSTRSGQLHATGVQIVNSAQFLPVVEALVEAAMRTQVVREDIDSGAKEMKETVKAERERSKEEKERWEVVRHAGNATKVERAEHKRILNALEQAQRVALLAQAPRFARLGSDHEGRQYFALTPGAAEQDAALALLSGDRKKSGKARGRAVVNDEDRKALKKWGWFIAVHGQRPEPDPNAVDKPKGKGKQSAVEEDGSDDEEDEDPAAERWWGFWQPEEIRKVAEWIARKNGIVEAKGRAKDAEVVDSQGTKPKDDASKGRTVSRSVSSTAADDTDVDMSTVVSSRASTPLSDVDDEDDETSELSSVSSDVEEEGEEGVFRRDAAGKAVPSKVELRQLVKSLREYADVLEWRIWRMQPEEKDAKETGKGKA</sequence>
<feature type="compositionally biased region" description="Acidic residues" evidence="10">
    <location>
        <begin position="660"/>
        <end position="673"/>
    </location>
</feature>
<feature type="compositionally biased region" description="Basic and acidic residues" evidence="10">
    <location>
        <begin position="263"/>
        <end position="277"/>
    </location>
</feature>
<dbReference type="InterPro" id="IPR040221">
    <property type="entry name" value="CDCA7/CDA7L"/>
</dbReference>
<feature type="region of interest" description="Disordered" evidence="10">
    <location>
        <begin position="258"/>
        <end position="290"/>
    </location>
</feature>
<feature type="compositionally biased region" description="Low complexity" evidence="10">
    <location>
        <begin position="728"/>
        <end position="753"/>
    </location>
</feature>
<evidence type="ECO:0000313" key="13">
    <source>
        <dbReference type="Proteomes" id="UP000298327"/>
    </source>
</evidence>
<keyword evidence="3" id="KW-0963">Cytoplasm</keyword>
<dbReference type="OrthoDB" id="298344at2759"/>
<feature type="domain" description="Zinc-finger" evidence="11">
    <location>
        <begin position="135"/>
        <end position="248"/>
    </location>
</feature>
<evidence type="ECO:0000256" key="10">
    <source>
        <dbReference type="SAM" id="MobiDB-lite"/>
    </source>
</evidence>
<dbReference type="PANTHER" id="PTHR31169:SF8">
    <property type="entry name" value="ZINC-FINGER DOMAIN OF MONOAMINE-OXIDASE A REPRESSOR R1 PROTEIN"/>
    <property type="match status" value="1"/>
</dbReference>
<keyword evidence="8" id="KW-0804">Transcription</keyword>
<evidence type="ECO:0000256" key="3">
    <source>
        <dbReference type="ARBA" id="ARBA00022490"/>
    </source>
</evidence>
<keyword evidence="13" id="KW-1185">Reference proteome</keyword>
<organism evidence="12 13">
    <name type="scientific">Dentipellis fragilis</name>
    <dbReference type="NCBI Taxonomy" id="205917"/>
    <lineage>
        <taxon>Eukaryota</taxon>
        <taxon>Fungi</taxon>
        <taxon>Dikarya</taxon>
        <taxon>Basidiomycota</taxon>
        <taxon>Agaricomycotina</taxon>
        <taxon>Agaricomycetes</taxon>
        <taxon>Russulales</taxon>
        <taxon>Hericiaceae</taxon>
        <taxon>Dentipellis</taxon>
    </lineage>
</organism>
<dbReference type="Pfam" id="PF10497">
    <property type="entry name" value="zf-4CXXC_R1"/>
    <property type="match status" value="1"/>
</dbReference>
<name>A0A4Y9YWZ1_9AGAM</name>
<feature type="region of interest" description="Disordered" evidence="10">
    <location>
        <begin position="699"/>
        <end position="798"/>
    </location>
</feature>
<dbReference type="GO" id="GO:0005737">
    <property type="term" value="C:cytoplasm"/>
    <property type="evidence" value="ECO:0007669"/>
    <property type="project" value="UniProtKB-SubCell"/>
</dbReference>
<dbReference type="PANTHER" id="PTHR31169">
    <property type="entry name" value="OS05G0300700 PROTEIN"/>
    <property type="match status" value="1"/>
</dbReference>
<evidence type="ECO:0000256" key="9">
    <source>
        <dbReference type="ARBA" id="ARBA00023242"/>
    </source>
</evidence>
<evidence type="ECO:0000256" key="8">
    <source>
        <dbReference type="ARBA" id="ARBA00023163"/>
    </source>
</evidence>
<comment type="subcellular location">
    <subcellularLocation>
        <location evidence="2">Cytoplasm</location>
    </subcellularLocation>
    <subcellularLocation>
        <location evidence="1">Nucleus</location>
    </subcellularLocation>
</comment>
<feature type="compositionally biased region" description="Basic and acidic residues" evidence="10">
    <location>
        <begin position="639"/>
        <end position="652"/>
    </location>
</feature>
<keyword evidence="4" id="KW-1017">Isopeptide bond</keyword>
<accession>A0A4Y9YWZ1</accession>
<keyword evidence="6" id="KW-0832">Ubl conjugation</keyword>